<dbReference type="Gene3D" id="3.40.630.30">
    <property type="match status" value="1"/>
</dbReference>
<dbReference type="InterPro" id="IPR000182">
    <property type="entry name" value="GNAT_dom"/>
</dbReference>
<evidence type="ECO:0000259" key="4">
    <source>
        <dbReference type="PROSITE" id="PS51186"/>
    </source>
</evidence>
<feature type="region of interest" description="Disordered" evidence="3">
    <location>
        <begin position="1"/>
        <end position="27"/>
    </location>
</feature>
<keyword evidence="1 5" id="KW-0808">Transferase</keyword>
<dbReference type="InterPro" id="IPR016181">
    <property type="entry name" value="Acyl_CoA_acyltransferase"/>
</dbReference>
<evidence type="ECO:0000313" key="5">
    <source>
        <dbReference type="EMBL" id="QLH82362.1"/>
    </source>
</evidence>
<dbReference type="PROSITE" id="PS51186">
    <property type="entry name" value="GNAT"/>
    <property type="match status" value="1"/>
</dbReference>
<feature type="compositionally biased region" description="Basic and acidic residues" evidence="3">
    <location>
        <begin position="1"/>
        <end position="13"/>
    </location>
</feature>
<gene>
    <name evidence="5" type="ORF">HZS54_12370</name>
</gene>
<dbReference type="Pfam" id="PF00583">
    <property type="entry name" value="Acetyltransf_1"/>
    <property type="match status" value="1"/>
</dbReference>
<accession>A0A7D5PBM0</accession>
<organism evidence="5 6">
    <name type="scientific">Halosimplex pelagicum</name>
    <dbReference type="NCBI Taxonomy" id="869886"/>
    <lineage>
        <taxon>Archaea</taxon>
        <taxon>Methanobacteriati</taxon>
        <taxon>Methanobacteriota</taxon>
        <taxon>Stenosarchaea group</taxon>
        <taxon>Halobacteria</taxon>
        <taxon>Halobacteriales</taxon>
        <taxon>Haloarculaceae</taxon>
        <taxon>Halosimplex</taxon>
    </lineage>
</organism>
<dbReference type="RefSeq" id="WP_179922830.1">
    <property type="nucleotide sequence ID" value="NZ_CP058909.1"/>
</dbReference>
<name>A0A7D5PBM0_9EURY</name>
<dbReference type="CDD" id="cd04301">
    <property type="entry name" value="NAT_SF"/>
    <property type="match status" value="1"/>
</dbReference>
<dbReference type="GeneID" id="56083397"/>
<proteinExistence type="predicted"/>
<dbReference type="SUPFAM" id="SSF55729">
    <property type="entry name" value="Acyl-CoA N-acyltransferases (Nat)"/>
    <property type="match status" value="1"/>
</dbReference>
<dbReference type="PANTHER" id="PTHR43877">
    <property type="entry name" value="AMINOALKYLPHOSPHONATE N-ACETYLTRANSFERASE-RELATED-RELATED"/>
    <property type="match status" value="1"/>
</dbReference>
<evidence type="ECO:0000313" key="6">
    <source>
        <dbReference type="Proteomes" id="UP000509346"/>
    </source>
</evidence>
<keyword evidence="6" id="KW-1185">Reference proteome</keyword>
<protein>
    <submittedName>
        <fullName evidence="5">GNAT family N-acetyltransferase</fullName>
    </submittedName>
</protein>
<evidence type="ECO:0000256" key="2">
    <source>
        <dbReference type="ARBA" id="ARBA00023315"/>
    </source>
</evidence>
<feature type="domain" description="N-acetyltransferase" evidence="4">
    <location>
        <begin position="21"/>
        <end position="197"/>
    </location>
</feature>
<dbReference type="GO" id="GO:0016747">
    <property type="term" value="F:acyltransferase activity, transferring groups other than amino-acyl groups"/>
    <property type="evidence" value="ECO:0007669"/>
    <property type="project" value="InterPro"/>
</dbReference>
<sequence>MAKSEEHSTKDPGEAGSGPQWSVRPADSDDLHTARFLGRHYFGGDRDDSHHYIYRSTTQANQPHGHAVVAEANGILVGMAALHLKIPGAMHRLLDVPELLPYEVRGCLDCPVEGFNGAATGLGWIQLVAVDKAWWGNGIATQLLQELIEWANTSDIKTLAGISWQRDGKPDSTGLFKHHGFDCIAEYESFYAENDNRTFCPDCGEECECAGHVYVRDLQRTTHQS</sequence>
<dbReference type="Proteomes" id="UP000509346">
    <property type="component" value="Chromosome"/>
</dbReference>
<dbReference type="EMBL" id="CP058909">
    <property type="protein sequence ID" value="QLH82362.1"/>
    <property type="molecule type" value="Genomic_DNA"/>
</dbReference>
<reference evidence="5 6" key="1">
    <citation type="submission" date="2020-07" db="EMBL/GenBank/DDBJ databases">
        <title>Halosimplex litoreum sp. nov. and Halosimplex rubrum sp. nov., isolated from different salt environments.</title>
        <authorList>
            <person name="Cui H."/>
        </authorList>
    </citation>
    <scope>NUCLEOTIDE SEQUENCE [LARGE SCALE GENOMIC DNA]</scope>
    <source>
        <strain evidence="5 6">R2</strain>
    </source>
</reference>
<keyword evidence="2" id="KW-0012">Acyltransferase</keyword>
<dbReference type="KEGG" id="hpel:HZS54_12370"/>
<dbReference type="AlphaFoldDB" id="A0A7D5PBM0"/>
<evidence type="ECO:0000256" key="3">
    <source>
        <dbReference type="SAM" id="MobiDB-lite"/>
    </source>
</evidence>
<evidence type="ECO:0000256" key="1">
    <source>
        <dbReference type="ARBA" id="ARBA00022679"/>
    </source>
</evidence>
<dbReference type="InterPro" id="IPR050832">
    <property type="entry name" value="Bact_Acetyltransf"/>
</dbReference>